<dbReference type="Pfam" id="PF13840">
    <property type="entry name" value="ACT_7"/>
    <property type="match status" value="1"/>
</dbReference>
<protein>
    <submittedName>
        <fullName evidence="3">ACT domain-containing protein</fullName>
    </submittedName>
</protein>
<evidence type="ECO:0000313" key="4">
    <source>
        <dbReference type="Proteomes" id="UP001139682"/>
    </source>
</evidence>
<reference evidence="3" key="1">
    <citation type="submission" date="2022-03" db="EMBL/GenBank/DDBJ databases">
        <title>Pseudomonas marianensis sp. nov., a marine bacterium isolated from deep-sea sediments of the Mariana Trench.</title>
        <authorList>
            <person name="Wei Y."/>
        </authorList>
    </citation>
    <scope>NUCLEOTIDE SEQUENCE</scope>
    <source>
        <strain evidence="3">PS1</strain>
    </source>
</reference>
<dbReference type="PANTHER" id="PTHR31131:SF6">
    <property type="entry name" value="CASTOR ACT DOMAIN-CONTAINING PROTEIN"/>
    <property type="match status" value="1"/>
</dbReference>
<dbReference type="Gene3D" id="3.30.2130.10">
    <property type="entry name" value="VC0802-like"/>
    <property type="match status" value="1"/>
</dbReference>
<feature type="domain" description="A9CJY8-like N-terminal" evidence="2">
    <location>
        <begin position="11"/>
        <end position="51"/>
    </location>
</feature>
<dbReference type="InterPro" id="IPR045865">
    <property type="entry name" value="ACT-like_dom_sf"/>
</dbReference>
<dbReference type="AlphaFoldDB" id="A0A9X1VZI4"/>
<feature type="domain" description="CASTOR ACT" evidence="1">
    <location>
        <begin position="58"/>
        <end position="120"/>
    </location>
</feature>
<dbReference type="InterPro" id="IPR027795">
    <property type="entry name" value="CASTOR_ACT_dom"/>
</dbReference>
<dbReference type="Proteomes" id="UP001139682">
    <property type="component" value="Unassembled WGS sequence"/>
</dbReference>
<dbReference type="InterPro" id="IPR051719">
    <property type="entry name" value="CASTOR_mTORC1"/>
</dbReference>
<dbReference type="InterPro" id="IPR049447">
    <property type="entry name" value="A9CJY8-like_N"/>
</dbReference>
<evidence type="ECO:0000259" key="1">
    <source>
        <dbReference type="Pfam" id="PF13840"/>
    </source>
</evidence>
<keyword evidence="4" id="KW-1185">Reference proteome</keyword>
<accession>A0A9X1VZI4</accession>
<dbReference type="PIRSF" id="PIRSF008459">
    <property type="entry name" value="UCP008459"/>
    <property type="match status" value="1"/>
</dbReference>
<gene>
    <name evidence="3" type="ORF">MST27_02790</name>
</gene>
<dbReference type="SUPFAM" id="SSF55021">
    <property type="entry name" value="ACT-like"/>
    <property type="match status" value="2"/>
</dbReference>
<comment type="caution">
    <text evidence="3">The sequence shown here is derived from an EMBL/GenBank/DDBJ whole genome shotgun (WGS) entry which is preliminary data.</text>
</comment>
<evidence type="ECO:0000313" key="3">
    <source>
        <dbReference type="EMBL" id="MCJ0972296.1"/>
    </source>
</evidence>
<organism evidence="3 4">
    <name type="scientific">Stutzerimonas marianensis</name>
    <dbReference type="NCBI Taxonomy" id="2929513"/>
    <lineage>
        <taxon>Bacteria</taxon>
        <taxon>Pseudomonadati</taxon>
        <taxon>Pseudomonadota</taxon>
        <taxon>Gammaproteobacteria</taxon>
        <taxon>Pseudomonadales</taxon>
        <taxon>Pseudomonadaceae</taxon>
        <taxon>Stutzerimonas</taxon>
    </lineage>
</organism>
<dbReference type="RefSeq" id="WP_243604474.1">
    <property type="nucleotide sequence ID" value="NZ_JALGRD010000001.1"/>
</dbReference>
<sequence length="128" mass="13607">MNQSFSVLTQRFAIAQLEPSADVPSAVLASPGFMSITRTDDELSIVCAEDAATGLNRVDNGWRAIKVHGPFAFDQTGVLASFLDPLAAASIGIFAVSTFDTDYILVKSDNLEPAVKALKEAGHQHLEG</sequence>
<dbReference type="Pfam" id="PF21631">
    <property type="entry name" value="A9CJY8-like_N"/>
    <property type="match status" value="1"/>
</dbReference>
<name>A0A9X1VZI4_9GAMM</name>
<evidence type="ECO:0000259" key="2">
    <source>
        <dbReference type="Pfam" id="PF21631"/>
    </source>
</evidence>
<dbReference type="InterPro" id="IPR016540">
    <property type="entry name" value="UCP008459"/>
</dbReference>
<dbReference type="PANTHER" id="PTHR31131">
    <property type="entry name" value="CHROMOSOME 1, WHOLE GENOME SHOTGUN SEQUENCE"/>
    <property type="match status" value="1"/>
</dbReference>
<dbReference type="EMBL" id="JALGRD010000001">
    <property type="protein sequence ID" value="MCJ0972296.1"/>
    <property type="molecule type" value="Genomic_DNA"/>
</dbReference>
<proteinExistence type="predicted"/>